<keyword evidence="8" id="KW-1185">Reference proteome</keyword>
<comment type="caution">
    <text evidence="7">The sequence shown here is derived from an EMBL/GenBank/DDBJ whole genome shotgun (WGS) entry which is preliminary data.</text>
</comment>
<evidence type="ECO:0000256" key="4">
    <source>
        <dbReference type="ARBA" id="ARBA00022679"/>
    </source>
</evidence>
<dbReference type="Proteomes" id="UP000319143">
    <property type="component" value="Unassembled WGS sequence"/>
</dbReference>
<evidence type="ECO:0000256" key="1">
    <source>
        <dbReference type="ARBA" id="ARBA00004236"/>
    </source>
</evidence>
<dbReference type="AlphaFoldDB" id="A0A5C6E2J2"/>
<proteinExistence type="predicted"/>
<dbReference type="PANTHER" id="PTHR43646">
    <property type="entry name" value="GLYCOSYLTRANSFERASE"/>
    <property type="match status" value="1"/>
</dbReference>
<dbReference type="EMBL" id="SJPV01000001">
    <property type="protein sequence ID" value="TWU41831.1"/>
    <property type="molecule type" value="Genomic_DNA"/>
</dbReference>
<dbReference type="NCBIfam" id="TIGR04283">
    <property type="entry name" value="glyco_like_mftF"/>
    <property type="match status" value="1"/>
</dbReference>
<evidence type="ECO:0000256" key="5">
    <source>
        <dbReference type="ARBA" id="ARBA00023136"/>
    </source>
</evidence>
<keyword evidence="5" id="KW-0472">Membrane</keyword>
<dbReference type="RefSeq" id="WP_231615302.1">
    <property type="nucleotide sequence ID" value="NZ_SJPV01000001.1"/>
</dbReference>
<dbReference type="GO" id="GO:0016757">
    <property type="term" value="F:glycosyltransferase activity"/>
    <property type="evidence" value="ECO:0007669"/>
    <property type="project" value="UniProtKB-KW"/>
</dbReference>
<dbReference type="CDD" id="cd02522">
    <property type="entry name" value="GT_2_like_a"/>
    <property type="match status" value="1"/>
</dbReference>
<dbReference type="InterPro" id="IPR001173">
    <property type="entry name" value="Glyco_trans_2-like"/>
</dbReference>
<dbReference type="InterPro" id="IPR026461">
    <property type="entry name" value="Trfase_2_rSAM/seldom_assoc"/>
</dbReference>
<evidence type="ECO:0000256" key="2">
    <source>
        <dbReference type="ARBA" id="ARBA00022475"/>
    </source>
</evidence>
<organism evidence="7 8">
    <name type="scientific">Novipirellula artificiosorum</name>
    <dbReference type="NCBI Taxonomy" id="2528016"/>
    <lineage>
        <taxon>Bacteria</taxon>
        <taxon>Pseudomonadati</taxon>
        <taxon>Planctomycetota</taxon>
        <taxon>Planctomycetia</taxon>
        <taxon>Pirellulales</taxon>
        <taxon>Pirellulaceae</taxon>
        <taxon>Novipirellula</taxon>
    </lineage>
</organism>
<dbReference type="PANTHER" id="PTHR43646:SF2">
    <property type="entry name" value="GLYCOSYLTRANSFERASE 2-LIKE DOMAIN-CONTAINING PROTEIN"/>
    <property type="match status" value="1"/>
</dbReference>
<gene>
    <name evidence="7" type="ORF">Poly41_01230</name>
</gene>
<feature type="domain" description="Glycosyltransferase 2-like" evidence="6">
    <location>
        <begin position="7"/>
        <end position="97"/>
    </location>
</feature>
<reference evidence="7 8" key="1">
    <citation type="submission" date="2019-02" db="EMBL/GenBank/DDBJ databases">
        <title>Deep-cultivation of Planctomycetes and their phenomic and genomic characterization uncovers novel biology.</title>
        <authorList>
            <person name="Wiegand S."/>
            <person name="Jogler M."/>
            <person name="Boedeker C."/>
            <person name="Pinto D."/>
            <person name="Vollmers J."/>
            <person name="Rivas-Marin E."/>
            <person name="Kohn T."/>
            <person name="Peeters S.H."/>
            <person name="Heuer A."/>
            <person name="Rast P."/>
            <person name="Oberbeckmann S."/>
            <person name="Bunk B."/>
            <person name="Jeske O."/>
            <person name="Meyerdierks A."/>
            <person name="Storesund J.E."/>
            <person name="Kallscheuer N."/>
            <person name="Luecker S."/>
            <person name="Lage O.M."/>
            <person name="Pohl T."/>
            <person name="Merkel B.J."/>
            <person name="Hornburger P."/>
            <person name="Mueller R.-W."/>
            <person name="Bruemmer F."/>
            <person name="Labrenz M."/>
            <person name="Spormann A.M."/>
            <person name="Op Den Camp H."/>
            <person name="Overmann J."/>
            <person name="Amann R."/>
            <person name="Jetten M.S.M."/>
            <person name="Mascher T."/>
            <person name="Medema M.H."/>
            <person name="Devos D.P."/>
            <person name="Kaster A.-K."/>
            <person name="Ovreas L."/>
            <person name="Rohde M."/>
            <person name="Galperin M.Y."/>
            <person name="Jogler C."/>
        </authorList>
    </citation>
    <scope>NUCLEOTIDE SEQUENCE [LARGE SCALE GENOMIC DNA]</scope>
    <source>
        <strain evidence="7 8">Poly41</strain>
    </source>
</reference>
<dbReference type="Gene3D" id="3.90.550.10">
    <property type="entry name" value="Spore Coat Polysaccharide Biosynthesis Protein SpsA, Chain A"/>
    <property type="match status" value="1"/>
</dbReference>
<protein>
    <submittedName>
        <fullName evidence="7">Glycosyl transferase family 2</fullName>
    </submittedName>
</protein>
<keyword evidence="3" id="KW-0328">Glycosyltransferase</keyword>
<evidence type="ECO:0000313" key="8">
    <source>
        <dbReference type="Proteomes" id="UP000319143"/>
    </source>
</evidence>
<dbReference type="InterPro" id="IPR029044">
    <property type="entry name" value="Nucleotide-diphossugar_trans"/>
</dbReference>
<sequence length="223" mass="24913">MKPLDVSVVIIARNEQSSIDSAIRSAIEAGAVEVIVCDGGSQDQTIARATSAGATKVIRSVPGRGIQLNAGAMFAKGEFVLFLHADNQLGEHCLQQICDCGDVVWGAFRQDIDAKGRKYRWLEKGNALRVRWFKMAFGDQAIFVNRSAFKKNGGFDEIPLMEDLEFSRRMREIATPVLLPGPVRISPRRWQQHGVIRQTLHNWSLQLAHKLGVPSSRLANWYR</sequence>
<dbReference type="Pfam" id="PF00535">
    <property type="entry name" value="Glycos_transf_2"/>
    <property type="match status" value="1"/>
</dbReference>
<keyword evidence="4 7" id="KW-0808">Transferase</keyword>
<accession>A0A5C6E2J2</accession>
<evidence type="ECO:0000259" key="6">
    <source>
        <dbReference type="Pfam" id="PF00535"/>
    </source>
</evidence>
<evidence type="ECO:0000313" key="7">
    <source>
        <dbReference type="EMBL" id="TWU41831.1"/>
    </source>
</evidence>
<keyword evidence="2" id="KW-1003">Cell membrane</keyword>
<dbReference type="GO" id="GO:0005886">
    <property type="term" value="C:plasma membrane"/>
    <property type="evidence" value="ECO:0007669"/>
    <property type="project" value="UniProtKB-SubCell"/>
</dbReference>
<name>A0A5C6E2J2_9BACT</name>
<evidence type="ECO:0000256" key="3">
    <source>
        <dbReference type="ARBA" id="ARBA00022676"/>
    </source>
</evidence>
<dbReference type="SUPFAM" id="SSF53448">
    <property type="entry name" value="Nucleotide-diphospho-sugar transferases"/>
    <property type="match status" value="1"/>
</dbReference>
<comment type="subcellular location">
    <subcellularLocation>
        <location evidence="1">Cell membrane</location>
    </subcellularLocation>
</comment>